<dbReference type="Pfam" id="PF07393">
    <property type="entry name" value="Sec10_HB"/>
    <property type="match status" value="1"/>
</dbReference>
<accession>A0A2P6SMK8</accession>
<protein>
    <submittedName>
        <fullName evidence="3">Putative exocyst complex component Sec10</fullName>
    </submittedName>
</protein>
<gene>
    <name evidence="3" type="ORF">RchiOBHm_Chr1g0375581</name>
</gene>
<dbReference type="STRING" id="74649.A0A2P6SMK8"/>
<dbReference type="EMBL" id="PDCK01000039">
    <property type="protein sequence ID" value="PRQ59928.1"/>
    <property type="molecule type" value="Genomic_DNA"/>
</dbReference>
<evidence type="ECO:0000256" key="1">
    <source>
        <dbReference type="SAM" id="SignalP"/>
    </source>
</evidence>
<proteinExistence type="predicted"/>
<dbReference type="PROSITE" id="PS51257">
    <property type="entry name" value="PROKAR_LIPOPROTEIN"/>
    <property type="match status" value="1"/>
</dbReference>
<evidence type="ECO:0000259" key="2">
    <source>
        <dbReference type="Pfam" id="PF07393"/>
    </source>
</evidence>
<evidence type="ECO:0000313" key="4">
    <source>
        <dbReference type="Proteomes" id="UP000238479"/>
    </source>
</evidence>
<keyword evidence="4" id="KW-1185">Reference proteome</keyword>
<dbReference type="GO" id="GO:0006887">
    <property type="term" value="P:exocytosis"/>
    <property type="evidence" value="ECO:0007669"/>
    <property type="project" value="TreeGrafter"/>
</dbReference>
<dbReference type="Proteomes" id="UP000238479">
    <property type="component" value="Chromosome 1"/>
</dbReference>
<reference evidence="3 4" key="1">
    <citation type="journal article" date="2018" name="Nat. Genet.">
        <title>The Rosa genome provides new insights in the design of modern roses.</title>
        <authorList>
            <person name="Bendahmane M."/>
        </authorList>
    </citation>
    <scope>NUCLEOTIDE SEQUENCE [LARGE SCALE GENOMIC DNA]</scope>
    <source>
        <strain evidence="4">cv. Old Blush</strain>
    </source>
</reference>
<feature type="domain" description="Exocyst complex component Sec10-like alpha-helical bundle" evidence="2">
    <location>
        <begin position="26"/>
        <end position="110"/>
    </location>
</feature>
<dbReference type="AlphaFoldDB" id="A0A2P6SMK8"/>
<feature type="chain" id="PRO_5015194016" evidence="1">
    <location>
        <begin position="18"/>
        <end position="113"/>
    </location>
</feature>
<evidence type="ECO:0000313" key="3">
    <source>
        <dbReference type="EMBL" id="PRQ59928.1"/>
    </source>
</evidence>
<dbReference type="GO" id="GO:0000145">
    <property type="term" value="C:exocyst"/>
    <property type="evidence" value="ECO:0007669"/>
    <property type="project" value="TreeGrafter"/>
</dbReference>
<dbReference type="PANTHER" id="PTHR12100">
    <property type="entry name" value="SEC10"/>
    <property type="match status" value="1"/>
</dbReference>
<sequence length="113" mass="12746">MFNRVLFFLSATPFCWGLYGCIGVTYKGLQQCIETLMAKVERLLAEQKATDYRSPEDHGPTNACTSIVDYLSCMLESAFTVLEGLEGLNKQASLTELGNHLHKELLSHWESHF</sequence>
<dbReference type="PANTHER" id="PTHR12100:SF0">
    <property type="entry name" value="EXOCYST COMPLEX COMPONENT 5"/>
    <property type="match status" value="1"/>
</dbReference>
<dbReference type="Gramene" id="PRQ59928">
    <property type="protein sequence ID" value="PRQ59928"/>
    <property type="gene ID" value="RchiOBHm_Chr1g0375581"/>
</dbReference>
<organism evidence="3 4">
    <name type="scientific">Rosa chinensis</name>
    <name type="common">China rose</name>
    <dbReference type="NCBI Taxonomy" id="74649"/>
    <lineage>
        <taxon>Eukaryota</taxon>
        <taxon>Viridiplantae</taxon>
        <taxon>Streptophyta</taxon>
        <taxon>Embryophyta</taxon>
        <taxon>Tracheophyta</taxon>
        <taxon>Spermatophyta</taxon>
        <taxon>Magnoliopsida</taxon>
        <taxon>eudicotyledons</taxon>
        <taxon>Gunneridae</taxon>
        <taxon>Pentapetalae</taxon>
        <taxon>rosids</taxon>
        <taxon>fabids</taxon>
        <taxon>Rosales</taxon>
        <taxon>Rosaceae</taxon>
        <taxon>Rosoideae</taxon>
        <taxon>Rosoideae incertae sedis</taxon>
        <taxon>Rosa</taxon>
    </lineage>
</organism>
<name>A0A2P6SMK8_ROSCH</name>
<feature type="signal peptide" evidence="1">
    <location>
        <begin position="1"/>
        <end position="17"/>
    </location>
</feature>
<keyword evidence="1" id="KW-0732">Signal</keyword>
<dbReference type="InterPro" id="IPR009976">
    <property type="entry name" value="Sec10-like"/>
</dbReference>
<dbReference type="InterPro" id="IPR048627">
    <property type="entry name" value="Sec10_HB"/>
</dbReference>
<dbReference type="GO" id="GO:0006893">
    <property type="term" value="P:Golgi to plasma membrane transport"/>
    <property type="evidence" value="ECO:0007669"/>
    <property type="project" value="TreeGrafter"/>
</dbReference>
<comment type="caution">
    <text evidence="3">The sequence shown here is derived from an EMBL/GenBank/DDBJ whole genome shotgun (WGS) entry which is preliminary data.</text>
</comment>